<name>A0AAV8ZGK0_9CUCU</name>
<sequence>MNQLNKIINAINKNKKLNKKSFVGRAGSNRYEGTYKFRKNKSVQSEKRTKKNTKMSATELVGICYRTTGSTLSLLTHLLEEEEE</sequence>
<gene>
    <name evidence="1" type="ORF">NQ318_018337</name>
</gene>
<proteinExistence type="predicted"/>
<dbReference type="EMBL" id="JAPWTK010000003">
    <property type="protein sequence ID" value="KAJ8962355.1"/>
    <property type="molecule type" value="Genomic_DNA"/>
</dbReference>
<evidence type="ECO:0000313" key="2">
    <source>
        <dbReference type="Proteomes" id="UP001162162"/>
    </source>
</evidence>
<evidence type="ECO:0000313" key="1">
    <source>
        <dbReference type="EMBL" id="KAJ8962355.1"/>
    </source>
</evidence>
<comment type="caution">
    <text evidence="1">The sequence shown here is derived from an EMBL/GenBank/DDBJ whole genome shotgun (WGS) entry which is preliminary data.</text>
</comment>
<accession>A0AAV8ZGK0</accession>
<protein>
    <submittedName>
        <fullName evidence="1">Uncharacterized protein</fullName>
    </submittedName>
</protein>
<reference evidence="1" key="1">
    <citation type="journal article" date="2023" name="Insect Mol. Biol.">
        <title>Genome sequencing provides insights into the evolution of gene families encoding plant cell wall-degrading enzymes in longhorned beetles.</title>
        <authorList>
            <person name="Shin N.R."/>
            <person name="Okamura Y."/>
            <person name="Kirsch R."/>
            <person name="Pauchet Y."/>
        </authorList>
    </citation>
    <scope>NUCLEOTIDE SEQUENCE</scope>
    <source>
        <strain evidence="1">AMC_N1</strain>
    </source>
</reference>
<dbReference type="AlphaFoldDB" id="A0AAV8ZGK0"/>
<organism evidence="1 2">
    <name type="scientific">Aromia moschata</name>
    <dbReference type="NCBI Taxonomy" id="1265417"/>
    <lineage>
        <taxon>Eukaryota</taxon>
        <taxon>Metazoa</taxon>
        <taxon>Ecdysozoa</taxon>
        <taxon>Arthropoda</taxon>
        <taxon>Hexapoda</taxon>
        <taxon>Insecta</taxon>
        <taxon>Pterygota</taxon>
        <taxon>Neoptera</taxon>
        <taxon>Endopterygota</taxon>
        <taxon>Coleoptera</taxon>
        <taxon>Polyphaga</taxon>
        <taxon>Cucujiformia</taxon>
        <taxon>Chrysomeloidea</taxon>
        <taxon>Cerambycidae</taxon>
        <taxon>Cerambycinae</taxon>
        <taxon>Callichromatini</taxon>
        <taxon>Aromia</taxon>
    </lineage>
</organism>
<keyword evidence="2" id="KW-1185">Reference proteome</keyword>
<dbReference type="Proteomes" id="UP001162162">
    <property type="component" value="Unassembled WGS sequence"/>
</dbReference>